<dbReference type="InterPro" id="IPR009075">
    <property type="entry name" value="AcylCo_DH/oxidase_C"/>
</dbReference>
<dbReference type="Pfam" id="PF00441">
    <property type="entry name" value="Acyl-CoA_dh_1"/>
    <property type="match status" value="1"/>
</dbReference>
<evidence type="ECO:0000256" key="2">
    <source>
        <dbReference type="ARBA" id="ARBA00009347"/>
    </source>
</evidence>
<protein>
    <submittedName>
        <fullName evidence="8">Acyl-CoA/acyl-ACP dehydrogenase</fullName>
    </submittedName>
</protein>
<evidence type="ECO:0000256" key="5">
    <source>
        <dbReference type="ARBA" id="ARBA00023002"/>
    </source>
</evidence>
<dbReference type="InterPro" id="IPR013786">
    <property type="entry name" value="AcylCoA_DH/ox_N"/>
</dbReference>
<dbReference type="Gene3D" id="1.10.540.10">
    <property type="entry name" value="Acyl-CoA dehydrogenase/oxidase, N-terminal domain"/>
    <property type="match status" value="1"/>
</dbReference>
<comment type="similarity">
    <text evidence="2">Belongs to the acyl-CoA dehydrogenase family.</text>
</comment>
<dbReference type="SUPFAM" id="SSF47203">
    <property type="entry name" value="Acyl-CoA dehydrogenase C-terminal domain-like"/>
    <property type="match status" value="1"/>
</dbReference>
<comment type="cofactor">
    <cofactor evidence="1">
        <name>FAD</name>
        <dbReference type="ChEBI" id="CHEBI:57692"/>
    </cofactor>
</comment>
<evidence type="ECO:0000259" key="7">
    <source>
        <dbReference type="Pfam" id="PF02771"/>
    </source>
</evidence>
<sequence>MTTYLPPTEEQQALRGTLRVFFRERWPETELRASLELADGHPRGLWRAMADELGLHGVAVPEELGGSGFDYADLLVVLEEMGSALVGGPFFASVALAAPLLLALPDSADVRAELDGVATGARVATVAVAEQPTRWHADTFGTRVEGAGPERRVTGEKLFVLAAEVADTFLVLGRLPDGQPAVLAVEPGAGVGVEPMRTVDLTRRQARVRFDGALGHLLATGAAAEEAVATMTSYACVALAAEQVGGAQRVVRMASEYAQVREQFGRPIGAFQAIKHQLSDALVAVEAARAALAHAGAAYGTPGFARAASVAKAFCSEVYSAAAETTIHVHGGIGFTWEHPAHLYYKRAVTSEVLLGGPRQHREQIAQSLLAPGTQETAR</sequence>
<keyword evidence="3" id="KW-0285">Flavoprotein</keyword>
<evidence type="ECO:0000256" key="3">
    <source>
        <dbReference type="ARBA" id="ARBA00022630"/>
    </source>
</evidence>
<gene>
    <name evidence="8" type="ORF">G5V58_13980</name>
</gene>
<feature type="domain" description="Acyl-CoA dehydrogenase/oxidase C-terminal" evidence="6">
    <location>
        <begin position="237"/>
        <end position="370"/>
    </location>
</feature>
<dbReference type="Gene3D" id="2.40.110.10">
    <property type="entry name" value="Butyryl-CoA Dehydrogenase, subunit A, domain 2"/>
    <property type="match status" value="1"/>
</dbReference>
<reference evidence="8 9" key="1">
    <citation type="submission" date="2020-02" db="EMBL/GenBank/DDBJ databases">
        <title>Full genome sequence of Nocardioides sp. R-3366.</title>
        <authorList>
            <person name="Im W.-T."/>
        </authorList>
    </citation>
    <scope>NUCLEOTIDE SEQUENCE [LARGE SCALE GENOMIC DNA]</scope>
    <source>
        <strain evidence="8 9">R-3366</strain>
    </source>
</reference>
<evidence type="ECO:0000313" key="8">
    <source>
        <dbReference type="EMBL" id="QIG43725.1"/>
    </source>
</evidence>
<evidence type="ECO:0000256" key="4">
    <source>
        <dbReference type="ARBA" id="ARBA00022827"/>
    </source>
</evidence>
<dbReference type="PANTHER" id="PTHR43884">
    <property type="entry name" value="ACYL-COA DEHYDROGENASE"/>
    <property type="match status" value="1"/>
</dbReference>
<evidence type="ECO:0000259" key="6">
    <source>
        <dbReference type="Pfam" id="PF00441"/>
    </source>
</evidence>
<dbReference type="Gene3D" id="1.20.140.10">
    <property type="entry name" value="Butyryl-CoA Dehydrogenase, subunit A, domain 3"/>
    <property type="match status" value="1"/>
</dbReference>
<dbReference type="InterPro" id="IPR037069">
    <property type="entry name" value="AcylCoA_DH/ox_N_sf"/>
</dbReference>
<evidence type="ECO:0000313" key="9">
    <source>
        <dbReference type="Proteomes" id="UP000502996"/>
    </source>
</evidence>
<dbReference type="RefSeq" id="WP_165233782.1">
    <property type="nucleotide sequence ID" value="NZ_CP049257.1"/>
</dbReference>
<accession>A0A6G6WF51</accession>
<keyword evidence="5" id="KW-0560">Oxidoreductase</keyword>
<keyword evidence="4" id="KW-0274">FAD</keyword>
<dbReference type="Pfam" id="PF02771">
    <property type="entry name" value="Acyl-CoA_dh_N"/>
    <property type="match status" value="1"/>
</dbReference>
<keyword evidence="9" id="KW-1185">Reference proteome</keyword>
<dbReference type="InterPro" id="IPR036250">
    <property type="entry name" value="AcylCo_DH-like_C"/>
</dbReference>
<evidence type="ECO:0000256" key="1">
    <source>
        <dbReference type="ARBA" id="ARBA00001974"/>
    </source>
</evidence>
<dbReference type="KEGG" id="nano:G5V58_13980"/>
<dbReference type="GO" id="GO:0050660">
    <property type="term" value="F:flavin adenine dinucleotide binding"/>
    <property type="evidence" value="ECO:0007669"/>
    <property type="project" value="InterPro"/>
</dbReference>
<dbReference type="GO" id="GO:0003995">
    <property type="term" value="F:acyl-CoA dehydrogenase activity"/>
    <property type="evidence" value="ECO:0007669"/>
    <property type="project" value="TreeGrafter"/>
</dbReference>
<dbReference type="InterPro" id="IPR046373">
    <property type="entry name" value="Acyl-CoA_Oxase/DH_mid-dom_sf"/>
</dbReference>
<dbReference type="Proteomes" id="UP000502996">
    <property type="component" value="Chromosome"/>
</dbReference>
<feature type="domain" description="Acyl-CoA dehydrogenase/oxidase N-terminal" evidence="7">
    <location>
        <begin position="8"/>
        <end position="102"/>
    </location>
</feature>
<dbReference type="EMBL" id="CP049257">
    <property type="protein sequence ID" value="QIG43725.1"/>
    <property type="molecule type" value="Genomic_DNA"/>
</dbReference>
<dbReference type="SUPFAM" id="SSF56645">
    <property type="entry name" value="Acyl-CoA dehydrogenase NM domain-like"/>
    <property type="match status" value="1"/>
</dbReference>
<proteinExistence type="inferred from homology"/>
<dbReference type="AlphaFoldDB" id="A0A6G6WF51"/>
<organism evidence="8 9">
    <name type="scientific">Nocardioides anomalus</name>
    <dbReference type="NCBI Taxonomy" id="2712223"/>
    <lineage>
        <taxon>Bacteria</taxon>
        <taxon>Bacillati</taxon>
        <taxon>Actinomycetota</taxon>
        <taxon>Actinomycetes</taxon>
        <taxon>Propionibacteriales</taxon>
        <taxon>Nocardioidaceae</taxon>
        <taxon>Nocardioides</taxon>
    </lineage>
</organism>
<dbReference type="PANTHER" id="PTHR43884:SF20">
    <property type="entry name" value="ACYL-COA DEHYDROGENASE FADE28"/>
    <property type="match status" value="1"/>
</dbReference>
<name>A0A6G6WF51_9ACTN</name>
<dbReference type="InterPro" id="IPR009100">
    <property type="entry name" value="AcylCoA_DH/oxidase_NM_dom_sf"/>
</dbReference>